<keyword evidence="5 6" id="KW-0472">Membrane</keyword>
<evidence type="ECO:0000256" key="1">
    <source>
        <dbReference type="ARBA" id="ARBA00004651"/>
    </source>
</evidence>
<comment type="caution">
    <text evidence="7">The sequence shown here is derived from an EMBL/GenBank/DDBJ whole genome shotgun (WGS) entry which is preliminary data.</text>
</comment>
<accession>A0A9D0YMT3</accession>
<feature type="transmembrane region" description="Helical" evidence="6">
    <location>
        <begin position="12"/>
        <end position="31"/>
    </location>
</feature>
<dbReference type="EMBL" id="DQVE01000004">
    <property type="protein sequence ID" value="HIP97845.1"/>
    <property type="molecule type" value="Genomic_DNA"/>
</dbReference>
<evidence type="ECO:0000256" key="6">
    <source>
        <dbReference type="SAM" id="Phobius"/>
    </source>
</evidence>
<evidence type="ECO:0000256" key="3">
    <source>
        <dbReference type="ARBA" id="ARBA00022692"/>
    </source>
</evidence>
<dbReference type="PANTHER" id="PTHR39087">
    <property type="entry name" value="UPF0104 MEMBRANE PROTEIN MJ1595"/>
    <property type="match status" value="1"/>
</dbReference>
<evidence type="ECO:0000256" key="2">
    <source>
        <dbReference type="ARBA" id="ARBA00022475"/>
    </source>
</evidence>
<keyword evidence="2" id="KW-1003">Cell membrane</keyword>
<comment type="subcellular location">
    <subcellularLocation>
        <location evidence="1">Cell membrane</location>
        <topology evidence="1">Multi-pass membrane protein</topology>
    </subcellularLocation>
</comment>
<evidence type="ECO:0000313" key="7">
    <source>
        <dbReference type="EMBL" id="HIP97845.1"/>
    </source>
</evidence>
<keyword evidence="3 6" id="KW-0812">Transmembrane</keyword>
<gene>
    <name evidence="7" type="ORF">EYH37_00535</name>
</gene>
<dbReference type="GO" id="GO:0005886">
    <property type="term" value="C:plasma membrane"/>
    <property type="evidence" value="ECO:0007669"/>
    <property type="project" value="UniProtKB-SubCell"/>
</dbReference>
<keyword evidence="4 6" id="KW-1133">Transmembrane helix</keyword>
<feature type="transmembrane region" description="Helical" evidence="6">
    <location>
        <begin position="178"/>
        <end position="198"/>
    </location>
</feature>
<feature type="transmembrane region" description="Helical" evidence="6">
    <location>
        <begin position="43"/>
        <end position="59"/>
    </location>
</feature>
<dbReference type="PANTHER" id="PTHR39087:SF2">
    <property type="entry name" value="UPF0104 MEMBRANE PROTEIN MJ1595"/>
    <property type="match status" value="1"/>
</dbReference>
<feature type="transmembrane region" description="Helical" evidence="6">
    <location>
        <begin position="145"/>
        <end position="166"/>
    </location>
</feature>
<dbReference type="Proteomes" id="UP000606463">
    <property type="component" value="Unassembled WGS sequence"/>
</dbReference>
<dbReference type="InterPro" id="IPR022791">
    <property type="entry name" value="L-PG_synthase/AglD"/>
</dbReference>
<protein>
    <recommendedName>
        <fullName evidence="9">Flippase-like domain-containing protein</fullName>
    </recommendedName>
</protein>
<proteinExistence type="predicted"/>
<dbReference type="AlphaFoldDB" id="A0A9D0YMT3"/>
<feature type="transmembrane region" description="Helical" evidence="6">
    <location>
        <begin position="256"/>
        <end position="278"/>
    </location>
</feature>
<evidence type="ECO:0000313" key="8">
    <source>
        <dbReference type="Proteomes" id="UP000606463"/>
    </source>
</evidence>
<evidence type="ECO:0000256" key="5">
    <source>
        <dbReference type="ARBA" id="ARBA00023136"/>
    </source>
</evidence>
<dbReference type="Pfam" id="PF03706">
    <property type="entry name" value="LPG_synthase_TM"/>
    <property type="match status" value="1"/>
</dbReference>
<feature type="transmembrane region" description="Helical" evidence="6">
    <location>
        <begin position="120"/>
        <end position="139"/>
    </location>
</feature>
<name>A0A9D0YMT3_AQUAO</name>
<organism evidence="7 8">
    <name type="scientific">Aquifex aeolicus</name>
    <dbReference type="NCBI Taxonomy" id="63363"/>
    <lineage>
        <taxon>Bacteria</taxon>
        <taxon>Pseudomonadati</taxon>
        <taxon>Aquificota</taxon>
        <taxon>Aquificia</taxon>
        <taxon>Aquificales</taxon>
        <taxon>Aquificaceae</taxon>
        <taxon>Aquifex</taxon>
    </lineage>
</organism>
<evidence type="ECO:0008006" key="9">
    <source>
        <dbReference type="Google" id="ProtNLM"/>
    </source>
</evidence>
<reference evidence="7" key="1">
    <citation type="journal article" date="2020" name="ISME J.">
        <title>Gammaproteobacteria mediating utilization of methyl-, sulfur- and petroleum organic compounds in deep ocean hydrothermal plumes.</title>
        <authorList>
            <person name="Zhou Z."/>
            <person name="Liu Y."/>
            <person name="Pan J."/>
            <person name="Cron B.R."/>
            <person name="Toner B.M."/>
            <person name="Anantharaman K."/>
            <person name="Breier J.A."/>
            <person name="Dick G.J."/>
            <person name="Li M."/>
        </authorList>
    </citation>
    <scope>NUCLEOTIDE SEQUENCE</scope>
    <source>
        <strain evidence="7">SZUA-1501</strain>
    </source>
</reference>
<evidence type="ECO:0000256" key="4">
    <source>
        <dbReference type="ARBA" id="ARBA00022989"/>
    </source>
</evidence>
<sequence>MIGKFKGKPRLVLTFFATLMGLGLIVYLVPFGEIAKTLNKLEPQRFSLALLIYGISYLLRTLRWKYYYPNTPFGKLFFTTSVNTLLNNLLPARLGEFSIFVLLNRYDKNLKETVKKILKVRLLDGFALLTLFSFAVISVNFNPLWASVIAISVYPTAVLLWNKLPLEQKFPKLKMDGIAFALSVGALFFKLFSVYLVFHFLPLDFLKFTIGFLGGEISTILPIHSLAGLGSYETAFSLALKIFTGESFKKGFEVGFLSHSFLLGGSLLLGLLSLPFLVRGKP</sequence>